<protein>
    <submittedName>
        <fullName evidence="1">DgyrCDS5809</fullName>
    </submittedName>
</protein>
<accession>A0A7I8VL11</accession>
<sequence length="878" mass="100078">MNKNENNNKINKPYKEQDILVINVPKDGDVETIKLAIGKANEIYKGLVKSSSNSKLTKIVVNVEDEKSSTKVDCTDRKLETTDFRDSLRNSCTTLGPDVSKDKKSEELFGVKEGENDEKSINSMHSSEDPLNSSIPIHCCLISHNLTSNDSDGIKSSSSDDCIARNETFANATIDDPFIHYLQCYTGDKISSKSCSSLPNKFMGKIVDKQDLTPSQLSILYKMKPKRKHSDHSLSTEIEFIEYSFEYTPVESMTLKSNSKDTLYNYNNKTSIVEFVNSKSSSKMTVNKTTDDKIASLVQSSKSDIKSSSKLLVNDKSDPLVLNTHIAVQESQPSSKENLTITNYIFNEVVREAKYCVETPKDEESSPPIFGERTIKQPELKDEDTLSNIFDNSQRIPNMQMNNHHVSFNNCLQATSDTALINKTNKNLISSTSLSISKIITENTTPTSSDIKVNKIMELELRSYEHWVQEVFPNLSSIVGDLHKVQPEYCKNWNNCRIIIRQLLFNIAFIFAANEEISFLLDFEFSARKDETTPLRRAIYGQMKSIFHSIKKRIAELELELSSDLKSTIFSVRRPDCVNKMKKCCYYLIKYALLKNHPRGYEFMVIFASINFSLLSKLQETDRKYQLRFNLIKLFSGRQFDEKDLDVDYSAAFSDCLEVNDSEYLSFLKRILYKGSSTNNRAAGSSKGDSPTADLTIETETQYKSTTENQDKQDSELERIQNFQTPNAKVDFLLSMKPSKRSKDVIDDAVNFYKAWEPTESSQRIVKLPIKSRKSKIPVLLSKLSKIRDKKIYNSTIKNEYSLDCNRSITTNPTNSPIKLERSDQITPPETESLNYGNILNNSINSKSDNLTNSKTRDEKLNEKIEEFMNFKVQKKMN</sequence>
<organism evidence="1 2">
    <name type="scientific">Dimorphilus gyrociliatus</name>
    <dbReference type="NCBI Taxonomy" id="2664684"/>
    <lineage>
        <taxon>Eukaryota</taxon>
        <taxon>Metazoa</taxon>
        <taxon>Spiralia</taxon>
        <taxon>Lophotrochozoa</taxon>
        <taxon>Annelida</taxon>
        <taxon>Polychaeta</taxon>
        <taxon>Polychaeta incertae sedis</taxon>
        <taxon>Dinophilidae</taxon>
        <taxon>Dimorphilus</taxon>
    </lineage>
</organism>
<proteinExistence type="predicted"/>
<evidence type="ECO:0000313" key="1">
    <source>
        <dbReference type="EMBL" id="CAD5116972.1"/>
    </source>
</evidence>
<dbReference type="Proteomes" id="UP000549394">
    <property type="component" value="Unassembled WGS sequence"/>
</dbReference>
<dbReference type="AlphaFoldDB" id="A0A7I8VL11"/>
<keyword evidence="2" id="KW-1185">Reference proteome</keyword>
<gene>
    <name evidence="1" type="ORF">DGYR_LOCUS5549</name>
</gene>
<reference evidence="1 2" key="1">
    <citation type="submission" date="2020-08" db="EMBL/GenBank/DDBJ databases">
        <authorList>
            <person name="Hejnol A."/>
        </authorList>
    </citation>
    <scope>NUCLEOTIDE SEQUENCE [LARGE SCALE GENOMIC DNA]</scope>
</reference>
<evidence type="ECO:0000313" key="2">
    <source>
        <dbReference type="Proteomes" id="UP000549394"/>
    </source>
</evidence>
<name>A0A7I8VL11_9ANNE</name>
<comment type="caution">
    <text evidence="1">The sequence shown here is derived from an EMBL/GenBank/DDBJ whole genome shotgun (WGS) entry which is preliminary data.</text>
</comment>
<dbReference type="EMBL" id="CAJFCJ010000007">
    <property type="protein sequence ID" value="CAD5116972.1"/>
    <property type="molecule type" value="Genomic_DNA"/>
</dbReference>